<protein>
    <recommendedName>
        <fullName evidence="1">F-box domain-containing protein</fullName>
    </recommendedName>
</protein>
<dbReference type="AlphaFoldDB" id="A0A814M474"/>
<feature type="domain" description="F-box" evidence="1">
    <location>
        <begin position="1"/>
        <end position="52"/>
    </location>
</feature>
<accession>A0A814M474</accession>
<dbReference type="InterPro" id="IPR032675">
    <property type="entry name" value="LRR_dom_sf"/>
</dbReference>
<dbReference type="EMBL" id="CAJNOL010000456">
    <property type="protein sequence ID" value="CAF1072950.1"/>
    <property type="molecule type" value="Genomic_DNA"/>
</dbReference>
<name>A0A814M474_9BILA</name>
<dbReference type="Proteomes" id="UP000663870">
    <property type="component" value="Unassembled WGS sequence"/>
</dbReference>
<keyword evidence="4" id="KW-1185">Reference proteome</keyword>
<dbReference type="Gene3D" id="3.80.10.10">
    <property type="entry name" value="Ribonuclease Inhibitor"/>
    <property type="match status" value="1"/>
</dbReference>
<dbReference type="Proteomes" id="UP000663854">
    <property type="component" value="Unassembled WGS sequence"/>
</dbReference>
<gene>
    <name evidence="3" type="ORF">JXQ802_LOCUS17785</name>
    <name evidence="2" type="ORF">PYM288_LOCUS14275</name>
</gene>
<evidence type="ECO:0000313" key="3">
    <source>
        <dbReference type="EMBL" id="CAF1072950.1"/>
    </source>
</evidence>
<dbReference type="PROSITE" id="PS50181">
    <property type="entry name" value="FBOX"/>
    <property type="match status" value="1"/>
</dbReference>
<dbReference type="InterPro" id="IPR001810">
    <property type="entry name" value="F-box_dom"/>
</dbReference>
<comment type="caution">
    <text evidence="3">The sequence shown here is derived from an EMBL/GenBank/DDBJ whole genome shotgun (WGS) entry which is preliminary data.</text>
</comment>
<evidence type="ECO:0000313" key="4">
    <source>
        <dbReference type="Proteomes" id="UP000663870"/>
    </source>
</evidence>
<evidence type="ECO:0000259" key="1">
    <source>
        <dbReference type="PROSITE" id="PS50181"/>
    </source>
</evidence>
<organism evidence="3 4">
    <name type="scientific">Rotaria sordida</name>
    <dbReference type="NCBI Taxonomy" id="392033"/>
    <lineage>
        <taxon>Eukaryota</taxon>
        <taxon>Metazoa</taxon>
        <taxon>Spiralia</taxon>
        <taxon>Gnathifera</taxon>
        <taxon>Rotifera</taxon>
        <taxon>Eurotatoria</taxon>
        <taxon>Bdelloidea</taxon>
        <taxon>Philodinida</taxon>
        <taxon>Philodinidae</taxon>
        <taxon>Rotaria</taxon>
    </lineage>
</organism>
<dbReference type="SUPFAM" id="SSF52047">
    <property type="entry name" value="RNI-like"/>
    <property type="match status" value="1"/>
</dbReference>
<sequence length="585" mass="70527">MNLEQLPNELLLELFEYMNSVHLLRAFSHLNFRFDNLLLVHFQTHGLDFRSISKDDFDIICRLNLPTMIEQIIALRLSYDDDTPHQIDLFFFQGFTLNRFIHLQILSIYHIYSNELLKKIVGQCRHLLHLHRLDFIKCTFKYHRKTLHNVLNSIWHLLKLKSCHLDWYILYNDRFPIARYRSKSIEYLSTKHIKLNITELIRLFRSTTNLRYLDIYVYYSSNNKLFLSPIFSLVSLKLHIFQSDTILRNLIKNLPNLIYLTIISEHINFDGYQWEEIIVSYLSQLKQFRFQMYYNIDHSNDEHFDIDRILLSYQTPFWLIERKTFVRIQWNTKDQHTSLFVYTLPYYFDFFAIYCRNFSTRMKSTCSSETDYQSYDRVIKLNYYYSPLNNSFLSNILFHNIQHLNLTLPFGDQFFSILPYFDRIISLTVSDDSESDSTIVFHQLQTLLDRMINLYSLTIGGWHSSMVQEIPFYIRNKSIRQLDLQHSHYPSRDRCFNQQQCIAFLRSTFAGQCQVLSIVLDHRKYIFDLIEHMPNLRALKVECELDQSNNDKPNTNELAQWMVSNFSPFFVEDVSRNEMIRLWIR</sequence>
<dbReference type="EMBL" id="CAJNOH010000309">
    <property type="protein sequence ID" value="CAF0994152.1"/>
    <property type="molecule type" value="Genomic_DNA"/>
</dbReference>
<evidence type="ECO:0000313" key="2">
    <source>
        <dbReference type="EMBL" id="CAF0994152.1"/>
    </source>
</evidence>
<reference evidence="3" key="1">
    <citation type="submission" date="2021-02" db="EMBL/GenBank/DDBJ databases">
        <authorList>
            <person name="Nowell W R."/>
        </authorList>
    </citation>
    <scope>NUCLEOTIDE SEQUENCE</scope>
</reference>
<proteinExistence type="predicted"/>